<gene>
    <name evidence="1" type="ORF">A2W18_07330</name>
</gene>
<proteinExistence type="predicted"/>
<protein>
    <recommendedName>
        <fullName evidence="3">Lipoprotein</fullName>
    </recommendedName>
</protein>
<dbReference type="PROSITE" id="PS51257">
    <property type="entry name" value="PROKAR_LIPOPROTEIN"/>
    <property type="match status" value="1"/>
</dbReference>
<organism evidence="1 2">
    <name type="scientific">Candidatus Muproteobacteria bacterium RBG_16_60_9</name>
    <dbReference type="NCBI Taxonomy" id="1817755"/>
    <lineage>
        <taxon>Bacteria</taxon>
        <taxon>Pseudomonadati</taxon>
        <taxon>Pseudomonadota</taxon>
        <taxon>Candidatus Muproteobacteria</taxon>
    </lineage>
</organism>
<evidence type="ECO:0000313" key="1">
    <source>
        <dbReference type="EMBL" id="OGI64088.1"/>
    </source>
</evidence>
<dbReference type="EMBL" id="MFSP01000142">
    <property type="protein sequence ID" value="OGI64088.1"/>
    <property type="molecule type" value="Genomic_DNA"/>
</dbReference>
<dbReference type="Proteomes" id="UP000179076">
    <property type="component" value="Unassembled WGS sequence"/>
</dbReference>
<name>A0A1F6V389_9PROT</name>
<sequence>MNFPSPRAFLLLLGFAVAGCDIDREGELVTHWIACQRSQNGDWTSADKDLFSRFGLVHESRYQVSFAGQRVVSAIGYDLKKCTVYDRRNWTCIANDGSSVVVKDGESRISCGRSTGLCFLDVGIISRTVIVLRGVEEADRLCKGYSGSFDIFRKDGREK</sequence>
<evidence type="ECO:0000313" key="2">
    <source>
        <dbReference type="Proteomes" id="UP000179076"/>
    </source>
</evidence>
<accession>A0A1F6V389</accession>
<dbReference type="AlphaFoldDB" id="A0A1F6V389"/>
<reference evidence="1 2" key="1">
    <citation type="journal article" date="2016" name="Nat. Commun.">
        <title>Thousands of microbial genomes shed light on interconnected biogeochemical processes in an aquifer system.</title>
        <authorList>
            <person name="Anantharaman K."/>
            <person name="Brown C.T."/>
            <person name="Hug L.A."/>
            <person name="Sharon I."/>
            <person name="Castelle C.J."/>
            <person name="Probst A.J."/>
            <person name="Thomas B.C."/>
            <person name="Singh A."/>
            <person name="Wilkins M.J."/>
            <person name="Karaoz U."/>
            <person name="Brodie E.L."/>
            <person name="Williams K.H."/>
            <person name="Hubbard S.S."/>
            <person name="Banfield J.F."/>
        </authorList>
    </citation>
    <scope>NUCLEOTIDE SEQUENCE [LARGE SCALE GENOMIC DNA]</scope>
</reference>
<comment type="caution">
    <text evidence="1">The sequence shown here is derived from an EMBL/GenBank/DDBJ whole genome shotgun (WGS) entry which is preliminary data.</text>
</comment>
<evidence type="ECO:0008006" key="3">
    <source>
        <dbReference type="Google" id="ProtNLM"/>
    </source>
</evidence>